<comment type="caution">
    <text evidence="1">The sequence shown here is derived from an EMBL/GenBank/DDBJ whole genome shotgun (WGS) entry which is preliminary data.</text>
</comment>
<gene>
    <name evidence="1" type="ORF">HXK21_00235</name>
</gene>
<dbReference type="AlphaFoldDB" id="A0A929RVS4"/>
<accession>A0A929RVS4</accession>
<dbReference type="EMBL" id="JABZGR010000001">
    <property type="protein sequence ID" value="MBF0969459.1"/>
    <property type="molecule type" value="Genomic_DNA"/>
</dbReference>
<evidence type="ECO:0000313" key="2">
    <source>
        <dbReference type="Proteomes" id="UP000704068"/>
    </source>
</evidence>
<organism evidence="1 2">
    <name type="scientific">Alloprevotella tannerae</name>
    <dbReference type="NCBI Taxonomy" id="76122"/>
    <lineage>
        <taxon>Bacteria</taxon>
        <taxon>Pseudomonadati</taxon>
        <taxon>Bacteroidota</taxon>
        <taxon>Bacteroidia</taxon>
        <taxon>Bacteroidales</taxon>
        <taxon>Prevotellaceae</taxon>
        <taxon>Alloprevotella</taxon>
    </lineage>
</organism>
<dbReference type="Proteomes" id="UP000704068">
    <property type="component" value="Unassembled WGS sequence"/>
</dbReference>
<reference evidence="1" key="1">
    <citation type="submission" date="2020-04" db="EMBL/GenBank/DDBJ databases">
        <title>Deep metagenomics examines the oral microbiome during advanced dental caries in children, revealing novel taxa and co-occurrences with host molecules.</title>
        <authorList>
            <person name="Baker J.L."/>
            <person name="Morton J.T."/>
            <person name="Dinis M."/>
            <person name="Alvarez R."/>
            <person name="Tran N.C."/>
            <person name="Knight R."/>
            <person name="Edlund A."/>
        </authorList>
    </citation>
    <scope>NUCLEOTIDE SEQUENCE</scope>
    <source>
        <strain evidence="1">JCVI_34_bin.1</strain>
    </source>
</reference>
<proteinExistence type="predicted"/>
<evidence type="ECO:0000313" key="1">
    <source>
        <dbReference type="EMBL" id="MBF0969459.1"/>
    </source>
</evidence>
<name>A0A929RVS4_9BACT</name>
<protein>
    <submittedName>
        <fullName evidence="1">Protein regulator of cytokinesis 1</fullName>
    </submittedName>
</protein>
<sequence>MTAFKNDKQSKKSSQERQAAAQRFLEDRLASLETIRDIVNAELDRRKKAFQTHANDVHRRPPAKRCKLEEWLDKLWE</sequence>
<dbReference type="RefSeq" id="WP_303762365.1">
    <property type="nucleotide sequence ID" value="NZ_JABZGR010000001.1"/>
</dbReference>